<accession>A0ABN1PDE7</accession>
<keyword evidence="3" id="KW-1185">Reference proteome</keyword>
<feature type="compositionally biased region" description="Polar residues" evidence="1">
    <location>
        <begin position="63"/>
        <end position="77"/>
    </location>
</feature>
<evidence type="ECO:0000256" key="1">
    <source>
        <dbReference type="SAM" id="MobiDB-lite"/>
    </source>
</evidence>
<sequence length="77" mass="8370">MRLATEGLIELRRRDCGCSHGTNGPWEPRPPDLSSRRPTITDQAHTRAIAKPPPGQPPCRNEATLQTSPQVGSSAKD</sequence>
<proteinExistence type="predicted"/>
<dbReference type="EMBL" id="BAAAID010000013">
    <property type="protein sequence ID" value="GAA0926341.1"/>
    <property type="molecule type" value="Genomic_DNA"/>
</dbReference>
<protein>
    <submittedName>
        <fullName evidence="2">Uncharacterized protein</fullName>
    </submittedName>
</protein>
<comment type="caution">
    <text evidence="2">The sequence shown here is derived from an EMBL/GenBank/DDBJ whole genome shotgun (WGS) entry which is preliminary data.</text>
</comment>
<evidence type="ECO:0000313" key="2">
    <source>
        <dbReference type="EMBL" id="GAA0926341.1"/>
    </source>
</evidence>
<gene>
    <name evidence="2" type="ORF">GCM10009575_025570</name>
</gene>
<evidence type="ECO:0000313" key="3">
    <source>
        <dbReference type="Proteomes" id="UP001500418"/>
    </source>
</evidence>
<feature type="region of interest" description="Disordered" evidence="1">
    <location>
        <begin position="15"/>
        <end position="77"/>
    </location>
</feature>
<organism evidence="2 3">
    <name type="scientific">Streptomyces rhizosphaericus</name>
    <dbReference type="NCBI Taxonomy" id="114699"/>
    <lineage>
        <taxon>Bacteria</taxon>
        <taxon>Bacillati</taxon>
        <taxon>Actinomycetota</taxon>
        <taxon>Actinomycetes</taxon>
        <taxon>Kitasatosporales</taxon>
        <taxon>Streptomycetaceae</taxon>
        <taxon>Streptomyces</taxon>
        <taxon>Streptomyces violaceusniger group</taxon>
    </lineage>
</organism>
<name>A0ABN1PDE7_9ACTN</name>
<reference evidence="2 3" key="1">
    <citation type="journal article" date="2019" name="Int. J. Syst. Evol. Microbiol.">
        <title>The Global Catalogue of Microorganisms (GCM) 10K type strain sequencing project: providing services to taxonomists for standard genome sequencing and annotation.</title>
        <authorList>
            <consortium name="The Broad Institute Genomics Platform"/>
            <consortium name="The Broad Institute Genome Sequencing Center for Infectious Disease"/>
            <person name="Wu L."/>
            <person name="Ma J."/>
        </authorList>
    </citation>
    <scope>NUCLEOTIDE SEQUENCE [LARGE SCALE GENOMIC DNA]</scope>
    <source>
        <strain evidence="2 3">JCM 11444</strain>
    </source>
</reference>
<dbReference type="Proteomes" id="UP001500418">
    <property type="component" value="Unassembled WGS sequence"/>
</dbReference>